<comment type="catalytic activity">
    <reaction evidence="1">
        <text>ATP + protein L-histidine = ADP + protein N-phospho-L-histidine.</text>
        <dbReference type="EC" id="2.7.13.3"/>
    </reaction>
</comment>
<dbReference type="Gene3D" id="6.10.340.10">
    <property type="match status" value="1"/>
</dbReference>
<dbReference type="InterPro" id="IPR003594">
    <property type="entry name" value="HATPase_dom"/>
</dbReference>
<sequence>MRLSLRARTSWLFVATVFTAGLSLTAVVYLYLRLTPVPVQAVIEGVGGVPGSDGAFIDGSVPISHEVLNVMLGASLVALCVLTALAGAIGWFVAGALLKPVRTIATTARLVSAGDLDQRFDYEGPADDVADLAHALDSMLESLARSIAARQRFASNASHELKTPIATIQTIADVALLDPNAPAEELRDAIRDIRTVNASSAEMVTSLLNFSQAEAKVLEARDIDISELITTVASSAEGIDATIEPDIHVLGDVVLLRHAIQNLIENARIHGVDGTVQVRVCRTGSGDGAEVGVVNDGDVLDPATVSQLVEPFSRANARVAGARPGHGLGLALVDTIARAHHGELELEARSAEVGGGLVARMTLPVANRKITAGWRTVGKQ</sequence>
<organism evidence="14 15">
    <name type="scientific">Corynebacterium lipophilum</name>
    <dbReference type="NCBI Taxonomy" id="2804918"/>
    <lineage>
        <taxon>Bacteria</taxon>
        <taxon>Bacillati</taxon>
        <taxon>Actinomycetota</taxon>
        <taxon>Actinomycetes</taxon>
        <taxon>Mycobacteriales</taxon>
        <taxon>Corynebacteriaceae</taxon>
        <taxon>Corynebacterium</taxon>
    </lineage>
</organism>
<dbReference type="InterPro" id="IPR005467">
    <property type="entry name" value="His_kinase_dom"/>
</dbReference>
<gene>
    <name evidence="14" type="ORF">JMN37_03490</name>
</gene>
<name>A0AAW5HRE3_9CORY</name>
<keyword evidence="8 11" id="KW-1133">Transmembrane helix</keyword>
<keyword evidence="6 11" id="KW-0812">Transmembrane</keyword>
<evidence type="ECO:0000256" key="2">
    <source>
        <dbReference type="ARBA" id="ARBA00004236"/>
    </source>
</evidence>
<keyword evidence="15" id="KW-1185">Reference proteome</keyword>
<dbReference type="SMART" id="SM00388">
    <property type="entry name" value="HisKA"/>
    <property type="match status" value="1"/>
</dbReference>
<feature type="domain" description="Histidine kinase" evidence="12">
    <location>
        <begin position="156"/>
        <end position="367"/>
    </location>
</feature>
<dbReference type="SUPFAM" id="SSF55874">
    <property type="entry name" value="ATPase domain of HSP90 chaperone/DNA topoisomerase II/histidine kinase"/>
    <property type="match status" value="1"/>
</dbReference>
<dbReference type="Proteomes" id="UP001205920">
    <property type="component" value="Unassembled WGS sequence"/>
</dbReference>
<dbReference type="PANTHER" id="PTHR45436:SF5">
    <property type="entry name" value="SENSOR HISTIDINE KINASE TRCS"/>
    <property type="match status" value="1"/>
</dbReference>
<dbReference type="InterPro" id="IPR036890">
    <property type="entry name" value="HATPase_C_sf"/>
</dbReference>
<keyword evidence="5" id="KW-0808">Transferase</keyword>
<keyword evidence="10 11" id="KW-0472">Membrane</keyword>
<dbReference type="RefSeq" id="WP_252931043.1">
    <property type="nucleotide sequence ID" value="NZ_JAEUWV010000003.1"/>
</dbReference>
<dbReference type="InterPro" id="IPR003660">
    <property type="entry name" value="HAMP_dom"/>
</dbReference>
<dbReference type="InterPro" id="IPR003661">
    <property type="entry name" value="HisK_dim/P_dom"/>
</dbReference>
<evidence type="ECO:0000256" key="3">
    <source>
        <dbReference type="ARBA" id="ARBA00012438"/>
    </source>
</evidence>
<dbReference type="PROSITE" id="PS50885">
    <property type="entry name" value="HAMP"/>
    <property type="match status" value="1"/>
</dbReference>
<comment type="subcellular location">
    <subcellularLocation>
        <location evidence="2">Cell membrane</location>
    </subcellularLocation>
</comment>
<evidence type="ECO:0000259" key="13">
    <source>
        <dbReference type="PROSITE" id="PS50885"/>
    </source>
</evidence>
<dbReference type="Gene3D" id="3.30.565.10">
    <property type="entry name" value="Histidine kinase-like ATPase, C-terminal domain"/>
    <property type="match status" value="1"/>
</dbReference>
<keyword evidence="9" id="KW-0902">Two-component regulatory system</keyword>
<dbReference type="PROSITE" id="PS50109">
    <property type="entry name" value="HIS_KIN"/>
    <property type="match status" value="1"/>
</dbReference>
<evidence type="ECO:0000256" key="10">
    <source>
        <dbReference type="ARBA" id="ARBA00023136"/>
    </source>
</evidence>
<dbReference type="AlphaFoldDB" id="A0AAW5HRE3"/>
<feature type="transmembrane region" description="Helical" evidence="11">
    <location>
        <begin position="70"/>
        <end position="94"/>
    </location>
</feature>
<dbReference type="EMBL" id="JAEUWV010000003">
    <property type="protein sequence ID" value="MCO6394053.1"/>
    <property type="molecule type" value="Genomic_DNA"/>
</dbReference>
<evidence type="ECO:0000256" key="8">
    <source>
        <dbReference type="ARBA" id="ARBA00022989"/>
    </source>
</evidence>
<dbReference type="CDD" id="cd06225">
    <property type="entry name" value="HAMP"/>
    <property type="match status" value="1"/>
</dbReference>
<dbReference type="CDD" id="cd00082">
    <property type="entry name" value="HisKA"/>
    <property type="match status" value="1"/>
</dbReference>
<dbReference type="PRINTS" id="PR00344">
    <property type="entry name" value="BCTRLSENSOR"/>
</dbReference>
<proteinExistence type="predicted"/>
<dbReference type="Pfam" id="PF00512">
    <property type="entry name" value="HisKA"/>
    <property type="match status" value="1"/>
</dbReference>
<reference evidence="14 15" key="1">
    <citation type="submission" date="2021-01" db="EMBL/GenBank/DDBJ databases">
        <title>Identification and Characterization of Corynebacterium sp.</title>
        <authorList>
            <person name="Luo Q."/>
            <person name="Qu P."/>
            <person name="Chen Q."/>
        </authorList>
    </citation>
    <scope>NUCLEOTIDE SEQUENCE [LARGE SCALE GENOMIC DNA]</scope>
    <source>
        <strain evidence="14 15">MC-18</strain>
    </source>
</reference>
<dbReference type="GO" id="GO:0000155">
    <property type="term" value="F:phosphorelay sensor kinase activity"/>
    <property type="evidence" value="ECO:0007669"/>
    <property type="project" value="InterPro"/>
</dbReference>
<keyword evidence="4" id="KW-0597">Phosphoprotein</keyword>
<evidence type="ECO:0000256" key="7">
    <source>
        <dbReference type="ARBA" id="ARBA00022777"/>
    </source>
</evidence>
<evidence type="ECO:0000313" key="15">
    <source>
        <dbReference type="Proteomes" id="UP001205920"/>
    </source>
</evidence>
<dbReference type="SUPFAM" id="SSF47384">
    <property type="entry name" value="Homodimeric domain of signal transducing histidine kinase"/>
    <property type="match status" value="1"/>
</dbReference>
<evidence type="ECO:0000256" key="4">
    <source>
        <dbReference type="ARBA" id="ARBA00022553"/>
    </source>
</evidence>
<dbReference type="Pfam" id="PF00672">
    <property type="entry name" value="HAMP"/>
    <property type="match status" value="1"/>
</dbReference>
<keyword evidence="7 14" id="KW-0418">Kinase</keyword>
<evidence type="ECO:0000256" key="6">
    <source>
        <dbReference type="ARBA" id="ARBA00022692"/>
    </source>
</evidence>
<dbReference type="GO" id="GO:0005886">
    <property type="term" value="C:plasma membrane"/>
    <property type="evidence" value="ECO:0007669"/>
    <property type="project" value="UniProtKB-SubCell"/>
</dbReference>
<comment type="caution">
    <text evidence="14">The sequence shown here is derived from an EMBL/GenBank/DDBJ whole genome shotgun (WGS) entry which is preliminary data.</text>
</comment>
<dbReference type="InterPro" id="IPR004358">
    <property type="entry name" value="Sig_transdc_His_kin-like_C"/>
</dbReference>
<dbReference type="Pfam" id="PF02518">
    <property type="entry name" value="HATPase_c"/>
    <property type="match status" value="1"/>
</dbReference>
<dbReference type="SMART" id="SM00387">
    <property type="entry name" value="HATPase_c"/>
    <property type="match status" value="1"/>
</dbReference>
<evidence type="ECO:0000313" key="14">
    <source>
        <dbReference type="EMBL" id="MCO6394053.1"/>
    </source>
</evidence>
<evidence type="ECO:0000256" key="11">
    <source>
        <dbReference type="SAM" id="Phobius"/>
    </source>
</evidence>
<feature type="domain" description="HAMP" evidence="13">
    <location>
        <begin position="95"/>
        <end position="148"/>
    </location>
</feature>
<dbReference type="PANTHER" id="PTHR45436">
    <property type="entry name" value="SENSOR HISTIDINE KINASE YKOH"/>
    <property type="match status" value="1"/>
</dbReference>
<protein>
    <recommendedName>
        <fullName evidence="3">histidine kinase</fullName>
        <ecNumber evidence="3">2.7.13.3</ecNumber>
    </recommendedName>
</protein>
<evidence type="ECO:0000256" key="5">
    <source>
        <dbReference type="ARBA" id="ARBA00022679"/>
    </source>
</evidence>
<dbReference type="SMART" id="SM00304">
    <property type="entry name" value="HAMP"/>
    <property type="match status" value="1"/>
</dbReference>
<evidence type="ECO:0000256" key="1">
    <source>
        <dbReference type="ARBA" id="ARBA00000085"/>
    </source>
</evidence>
<accession>A0AAW5HRE3</accession>
<feature type="transmembrane region" description="Helical" evidence="11">
    <location>
        <begin position="12"/>
        <end position="32"/>
    </location>
</feature>
<dbReference type="EC" id="2.7.13.3" evidence="3"/>
<dbReference type="InterPro" id="IPR036097">
    <property type="entry name" value="HisK_dim/P_sf"/>
</dbReference>
<evidence type="ECO:0000256" key="9">
    <source>
        <dbReference type="ARBA" id="ARBA00023012"/>
    </source>
</evidence>
<dbReference type="Gene3D" id="1.10.287.130">
    <property type="match status" value="1"/>
</dbReference>
<dbReference type="SUPFAM" id="SSF158472">
    <property type="entry name" value="HAMP domain-like"/>
    <property type="match status" value="1"/>
</dbReference>
<dbReference type="InterPro" id="IPR050428">
    <property type="entry name" value="TCS_sensor_his_kinase"/>
</dbReference>
<evidence type="ECO:0000259" key="12">
    <source>
        <dbReference type="PROSITE" id="PS50109"/>
    </source>
</evidence>